<dbReference type="EMBL" id="WNTK01029619">
    <property type="protein sequence ID" value="KAG9461081.1"/>
    <property type="molecule type" value="Genomic_DNA"/>
</dbReference>
<proteinExistence type="predicted"/>
<sequence length="91" mass="10358">MYTVYDWQWRLVLLVKYRHVHGIRLAMASGPAGIIQACTRYITGGGVWYNTQRGEPSACYVNDVPLVSPAFSALIHYIHPECKGLYRQDTL</sequence>
<accession>A0A8J6EBS9</accession>
<dbReference type="AlphaFoldDB" id="A0A8J6EBS9"/>
<protein>
    <submittedName>
        <fullName evidence="1">Uncharacterized protein</fullName>
    </submittedName>
</protein>
<reference evidence="1" key="1">
    <citation type="thesis" date="2020" institute="ProQuest LLC" country="789 East Eisenhower Parkway, Ann Arbor, MI, USA">
        <title>Comparative Genomics and Chromosome Evolution.</title>
        <authorList>
            <person name="Mudd A.B."/>
        </authorList>
    </citation>
    <scope>NUCLEOTIDE SEQUENCE</scope>
    <source>
        <strain evidence="1">HN-11 Male</strain>
        <tissue evidence="1">Kidney and liver</tissue>
    </source>
</reference>
<comment type="caution">
    <text evidence="1">The sequence shown here is derived from an EMBL/GenBank/DDBJ whole genome shotgun (WGS) entry which is preliminary data.</text>
</comment>
<evidence type="ECO:0000313" key="2">
    <source>
        <dbReference type="Proteomes" id="UP000770717"/>
    </source>
</evidence>
<evidence type="ECO:0000313" key="1">
    <source>
        <dbReference type="EMBL" id="KAG9461081.1"/>
    </source>
</evidence>
<keyword evidence="2" id="KW-1185">Reference proteome</keyword>
<gene>
    <name evidence="1" type="ORF">GDO78_018207</name>
</gene>
<dbReference type="Proteomes" id="UP000770717">
    <property type="component" value="Unassembled WGS sequence"/>
</dbReference>
<name>A0A8J6EBS9_ELECQ</name>
<organism evidence="1 2">
    <name type="scientific">Eleutherodactylus coqui</name>
    <name type="common">Puerto Rican coqui</name>
    <dbReference type="NCBI Taxonomy" id="57060"/>
    <lineage>
        <taxon>Eukaryota</taxon>
        <taxon>Metazoa</taxon>
        <taxon>Chordata</taxon>
        <taxon>Craniata</taxon>
        <taxon>Vertebrata</taxon>
        <taxon>Euteleostomi</taxon>
        <taxon>Amphibia</taxon>
        <taxon>Batrachia</taxon>
        <taxon>Anura</taxon>
        <taxon>Neobatrachia</taxon>
        <taxon>Hyloidea</taxon>
        <taxon>Eleutherodactylidae</taxon>
        <taxon>Eleutherodactylinae</taxon>
        <taxon>Eleutherodactylus</taxon>
        <taxon>Eleutherodactylus</taxon>
    </lineage>
</organism>